<keyword evidence="1" id="KW-0285">Flavoprotein</keyword>
<dbReference type="PANTHER" id="PTHR30011">
    <property type="entry name" value="ALKANESULFONATE MONOOXYGENASE-RELATED"/>
    <property type="match status" value="1"/>
</dbReference>
<name>A0A100VJ24_PAEAM</name>
<dbReference type="InterPro" id="IPR036661">
    <property type="entry name" value="Luciferase-like_sf"/>
</dbReference>
<evidence type="ECO:0000256" key="1">
    <source>
        <dbReference type="ARBA" id="ARBA00022630"/>
    </source>
</evidence>
<proteinExistence type="predicted"/>
<dbReference type="InterPro" id="IPR011251">
    <property type="entry name" value="Luciferase-like_dom"/>
</dbReference>
<reference evidence="6 7" key="1">
    <citation type="journal article" date="2016" name="Genome Announc.">
        <title>Draft Genome Sequence of Paenibacillus amylolyticus Heshi-A3, Isolated from Fermented Rice Bran in a Japanese Fermented Seafood Dish.</title>
        <authorList>
            <person name="Akuzawa S."/>
            <person name="Nagaoka J."/>
            <person name="Kanekatsu M."/>
            <person name="Kubota E."/>
            <person name="Ohtake R."/>
            <person name="Suzuki T."/>
            <person name="Kanesaki Y."/>
        </authorList>
    </citation>
    <scope>NUCLEOTIDE SEQUENCE [LARGE SCALE GENOMIC DNA]</scope>
    <source>
        <strain evidence="6 7">Heshi-A3</strain>
    </source>
</reference>
<dbReference type="Gene3D" id="3.20.20.30">
    <property type="entry name" value="Luciferase-like domain"/>
    <property type="match status" value="1"/>
</dbReference>
<feature type="domain" description="Luciferase-like" evidence="5">
    <location>
        <begin position="42"/>
        <end position="234"/>
    </location>
</feature>
<dbReference type="RefSeq" id="WP_082762710.1">
    <property type="nucleotide sequence ID" value="NZ_BCNV01000001.1"/>
</dbReference>
<sequence>MDKKTDSIGQMERGQQSALNVGGFHNHPGFRRMFAPDQLTIGLFLPLRFYTGNMDVLKGQADLVDIIDQQHFASVWVRDVPLFDPGFRDAGQVFDPFVYLAYLAARTKNVSLVTGSAIFTLRHPIDLAKAAASIDVLSGGRLVLGIASGDRPAEFPAYGLHVDHRDERFRDTVKFFRELIQHNSPTIQSSLGQMSGLDLLPKPATGGIPLVVTGSSRQSLDWIAEHSDGWLTYPEATANDSGPRMLGHKINAWREKIPNGMFKPHMTNEWIDLVEDVNYPRTPLRGGYILRTGRAGLIQLLEEWRAVGVNHAALGIQFSSRPPAEVIQELAEEVLPLFPTHTGTAPIATGW</sequence>
<dbReference type="GO" id="GO:0016705">
    <property type="term" value="F:oxidoreductase activity, acting on paired donors, with incorporation or reduction of molecular oxygen"/>
    <property type="evidence" value="ECO:0007669"/>
    <property type="project" value="InterPro"/>
</dbReference>
<dbReference type="GO" id="GO:0004497">
    <property type="term" value="F:monooxygenase activity"/>
    <property type="evidence" value="ECO:0007669"/>
    <property type="project" value="UniProtKB-KW"/>
</dbReference>
<dbReference type="NCBIfam" id="TIGR03571">
    <property type="entry name" value="lucif_BA3436"/>
    <property type="match status" value="1"/>
</dbReference>
<dbReference type="Proteomes" id="UP000069697">
    <property type="component" value="Unassembled WGS sequence"/>
</dbReference>
<dbReference type="SUPFAM" id="SSF51679">
    <property type="entry name" value="Bacterial luciferase-like"/>
    <property type="match status" value="1"/>
</dbReference>
<keyword evidence="2" id="KW-0288">FMN</keyword>
<dbReference type="InterPro" id="IPR020020">
    <property type="entry name" value="Luciferase-type_oxidoreductase"/>
</dbReference>
<evidence type="ECO:0000313" key="7">
    <source>
        <dbReference type="Proteomes" id="UP000069697"/>
    </source>
</evidence>
<dbReference type="EMBL" id="BCNV01000001">
    <property type="protein sequence ID" value="GAS80743.1"/>
    <property type="molecule type" value="Genomic_DNA"/>
</dbReference>
<evidence type="ECO:0000256" key="2">
    <source>
        <dbReference type="ARBA" id="ARBA00022643"/>
    </source>
</evidence>
<evidence type="ECO:0000313" key="6">
    <source>
        <dbReference type="EMBL" id="GAS80743.1"/>
    </source>
</evidence>
<organism evidence="6 7">
    <name type="scientific">Paenibacillus amylolyticus</name>
    <dbReference type="NCBI Taxonomy" id="1451"/>
    <lineage>
        <taxon>Bacteria</taxon>
        <taxon>Bacillati</taxon>
        <taxon>Bacillota</taxon>
        <taxon>Bacilli</taxon>
        <taxon>Bacillales</taxon>
        <taxon>Paenibacillaceae</taxon>
        <taxon>Paenibacillus</taxon>
    </lineage>
</organism>
<protein>
    <submittedName>
        <fullName evidence="6">Luciferase-type oxidoreductase</fullName>
    </submittedName>
</protein>
<evidence type="ECO:0000256" key="3">
    <source>
        <dbReference type="ARBA" id="ARBA00023002"/>
    </source>
</evidence>
<evidence type="ECO:0000259" key="5">
    <source>
        <dbReference type="Pfam" id="PF00296"/>
    </source>
</evidence>
<dbReference type="AlphaFoldDB" id="A0A100VJ24"/>
<dbReference type="PANTHER" id="PTHR30011:SF16">
    <property type="entry name" value="C2H2 FINGER DOMAIN TRANSCRIPTION FACTOR (EUROFUNG)-RELATED"/>
    <property type="match status" value="1"/>
</dbReference>
<evidence type="ECO:0000256" key="4">
    <source>
        <dbReference type="ARBA" id="ARBA00023033"/>
    </source>
</evidence>
<accession>A0A100VJ24</accession>
<comment type="caution">
    <text evidence="6">The sequence shown here is derived from an EMBL/GenBank/DDBJ whole genome shotgun (WGS) entry which is preliminary data.</text>
</comment>
<keyword evidence="4" id="KW-0503">Monooxygenase</keyword>
<dbReference type="Pfam" id="PF00296">
    <property type="entry name" value="Bac_luciferase"/>
    <property type="match status" value="1"/>
</dbReference>
<gene>
    <name evidence="6" type="ORF">PAHA3_0815</name>
</gene>
<keyword evidence="3" id="KW-0560">Oxidoreductase</keyword>
<reference evidence="7" key="2">
    <citation type="submission" date="2016-01" db="EMBL/GenBank/DDBJ databases">
        <title>Draft Genome Sequence of Paenibacillus amylolyticus Heshi-A3 that Was Isolated from Fermented Rice Bran with Aging Salted Mackerel, Which Was Named Heshiko as Traditional Fermented Seafood in Japan.</title>
        <authorList>
            <person name="Akuzawa S."/>
            <person name="Nakagawa J."/>
            <person name="Kanekatsu T."/>
            <person name="Kubota E."/>
            <person name="Ohtake R."/>
            <person name="Suzuki T."/>
            <person name="Kanesaki Y."/>
        </authorList>
    </citation>
    <scope>NUCLEOTIDE SEQUENCE [LARGE SCALE GENOMIC DNA]</scope>
    <source>
        <strain evidence="7">Heshi-A3</strain>
    </source>
</reference>
<dbReference type="InterPro" id="IPR051260">
    <property type="entry name" value="Diverse_substr_monoxygenases"/>
</dbReference>